<proteinExistence type="predicted"/>
<keyword evidence="1" id="KW-1133">Transmembrane helix</keyword>
<keyword evidence="1" id="KW-0812">Transmembrane</keyword>
<reference evidence="2" key="1">
    <citation type="submission" date="2019-12" db="EMBL/GenBank/DDBJ databases">
        <title>High-Quality draft genome sequences of three cyanobacteria isolated from the limestone walls of the Old Cathedral of Coimbra.</title>
        <authorList>
            <person name="Tiago I."/>
            <person name="Soares F."/>
            <person name="Portugal A."/>
        </authorList>
    </citation>
    <scope>NUCLEOTIDE SEQUENCE</scope>
    <source>
        <strain evidence="2">A</strain>
    </source>
</reference>
<dbReference type="EMBL" id="WVIE01000001">
    <property type="protein sequence ID" value="NDJ15773.1"/>
    <property type="molecule type" value="Genomic_DNA"/>
</dbReference>
<dbReference type="AlphaFoldDB" id="A0A8J7Z0B1"/>
<evidence type="ECO:0000256" key="1">
    <source>
        <dbReference type="SAM" id="Phobius"/>
    </source>
</evidence>
<gene>
    <name evidence="2" type="ORF">GS601_00465</name>
</gene>
<keyword evidence="3" id="KW-1185">Reference proteome</keyword>
<dbReference type="Gene3D" id="1.25.40.10">
    <property type="entry name" value="Tetratricopeptide repeat domain"/>
    <property type="match status" value="1"/>
</dbReference>
<sequence length="562" mass="63144">MLHSTFSDALETALQRDIVGQMVIGQYRLSIGSKQGVLLAIADTPVEPPKLRPAPLSQLPAAFPELIGRQVELERARSALQEGQSLEIYGESGAGKSAFLRHLIVQPRVKLHGLNPLFYISQPLTAPEILQRLFDVFYETPRRAARSLPEIGRALGQHRAVIVIDYPALPESQINQIKAALPYCRLIVASRERRFSAADVAIALPPLSLQDAQTLIERELGQPAYLSDRLTLEQHSELETIWRLLDGNPQRLLQAAALVREDRVSLEQTLHYIQTDDPIRTFTRLSLASLPKAQRWIVALLTATAGIGLKAEQIAAMVGPPNPYPSLQSLLQRHLIQLSDDRYSLVDSLADVLQADFNATPWMERAIAHLIPWAETHQPHHDAILEEQAVLMNGLHWTMEQKRWRDGLRLISAMEVALIMGKQWEAWRQTLRWSLKAAWALNDQHTEAWAMHQLGTLAFCQEKIPEAYDTLTEALKIRRANFGNELATNLTRHNLDQIKKTLLPQSFKDPTLRLNQQRTYRALALIGLLVFLISVVIGSTISRWLTQEPPGGGTVNPAPLQK</sequence>
<dbReference type="RefSeq" id="WP_238392870.1">
    <property type="nucleotide sequence ID" value="NZ_WVIE01000001.1"/>
</dbReference>
<feature type="transmembrane region" description="Helical" evidence="1">
    <location>
        <begin position="522"/>
        <end position="541"/>
    </location>
</feature>
<dbReference type="Proteomes" id="UP000646053">
    <property type="component" value="Unassembled WGS sequence"/>
</dbReference>
<name>A0A8J7Z0B1_9CYAN</name>
<comment type="caution">
    <text evidence="2">The sequence shown here is derived from an EMBL/GenBank/DDBJ whole genome shotgun (WGS) entry which is preliminary data.</text>
</comment>
<accession>A0A8J7Z0B1</accession>
<keyword evidence="1" id="KW-0472">Membrane</keyword>
<evidence type="ECO:0000313" key="3">
    <source>
        <dbReference type="Proteomes" id="UP000646053"/>
    </source>
</evidence>
<organism evidence="2 3">
    <name type="scientific">Myxacorys almedinensis A</name>
    <dbReference type="NCBI Taxonomy" id="2690445"/>
    <lineage>
        <taxon>Bacteria</taxon>
        <taxon>Bacillati</taxon>
        <taxon>Cyanobacteriota</taxon>
        <taxon>Cyanophyceae</taxon>
        <taxon>Leptolyngbyales</taxon>
        <taxon>Leptolyngbyaceae</taxon>
        <taxon>Myxacorys</taxon>
        <taxon>Myxacorys almedinensis</taxon>
    </lineage>
</organism>
<dbReference type="SUPFAM" id="SSF52540">
    <property type="entry name" value="P-loop containing nucleoside triphosphate hydrolases"/>
    <property type="match status" value="1"/>
</dbReference>
<dbReference type="Gene3D" id="3.40.50.300">
    <property type="entry name" value="P-loop containing nucleotide triphosphate hydrolases"/>
    <property type="match status" value="1"/>
</dbReference>
<dbReference type="InterPro" id="IPR011990">
    <property type="entry name" value="TPR-like_helical_dom_sf"/>
</dbReference>
<dbReference type="InterPro" id="IPR027417">
    <property type="entry name" value="P-loop_NTPase"/>
</dbReference>
<protein>
    <submittedName>
        <fullName evidence="2">Uncharacterized protein</fullName>
    </submittedName>
</protein>
<evidence type="ECO:0000313" key="2">
    <source>
        <dbReference type="EMBL" id="NDJ15773.1"/>
    </source>
</evidence>